<accession>A0A8S5QBW2</accession>
<reference evidence="1" key="1">
    <citation type="journal article" date="2021" name="Proc. Natl. Acad. Sci. U.S.A.">
        <title>A Catalog of Tens of Thousands of Viruses from Human Metagenomes Reveals Hidden Associations with Chronic Diseases.</title>
        <authorList>
            <person name="Tisza M.J."/>
            <person name="Buck C.B."/>
        </authorList>
    </citation>
    <scope>NUCLEOTIDE SEQUENCE</scope>
    <source>
        <strain evidence="1">Ctiwu7</strain>
    </source>
</reference>
<proteinExistence type="predicted"/>
<organism evidence="1">
    <name type="scientific">Podoviridae sp. ctiwu7</name>
    <dbReference type="NCBI Taxonomy" id="2825269"/>
    <lineage>
        <taxon>Viruses</taxon>
        <taxon>Duplodnaviria</taxon>
        <taxon>Heunggongvirae</taxon>
        <taxon>Uroviricota</taxon>
        <taxon>Caudoviricetes</taxon>
    </lineage>
</organism>
<dbReference type="EMBL" id="BK015627">
    <property type="protein sequence ID" value="DAE16568.1"/>
    <property type="molecule type" value="Genomic_DNA"/>
</dbReference>
<protein>
    <submittedName>
        <fullName evidence="1">Nucleoside triphosphate pyrophosphohydrolase</fullName>
    </submittedName>
</protein>
<evidence type="ECO:0000313" key="1">
    <source>
        <dbReference type="EMBL" id="DAE16568.1"/>
    </source>
</evidence>
<sequence length="101" mass="11806">MLGNDEYFDNVKTIALWYGKSHQLNKLQEELGESVTALSRFTADRSLKHLGELAEELADVLVLLDQLRFLMPGLERGMDYYRHAKARRQIKRIQEEIINED</sequence>
<dbReference type="SUPFAM" id="SSF101386">
    <property type="entry name" value="all-alpha NTP pyrophosphatases"/>
    <property type="match status" value="1"/>
</dbReference>
<name>A0A8S5QBW2_9CAUD</name>